<reference evidence="3" key="1">
    <citation type="submission" date="2022-11" db="UniProtKB">
        <authorList>
            <consortium name="WormBaseParasite"/>
        </authorList>
    </citation>
    <scope>IDENTIFICATION</scope>
</reference>
<name>A0A915PVI0_9BILA</name>
<accession>A0A915PVI0</accession>
<feature type="coiled-coil region" evidence="1">
    <location>
        <begin position="318"/>
        <end position="345"/>
    </location>
</feature>
<evidence type="ECO:0000256" key="1">
    <source>
        <dbReference type="SAM" id="Coils"/>
    </source>
</evidence>
<sequence>MDPGRVKVMACEVKSIIYLYSAVEISFVCAGNSERFPNRFWRSNKVLAFVADLLVIEAKSCRTLLESISGREITLFLYGDVVDARPTVLELSALLEKQDKVLSTLLGELETCKSEVAILRSRSLQQTSDGYAQDKGSGQLLVAENLLEEIKIARSEAENFSRELEAKRTELSHAAETISLKQTHIDHINELMQREHEAKNNEFSRLNDLLVNKRLEYDNLLADHNAIKAQLKMMEDSNVAKEKLVNDLTKDFIKELAKRDEESKVLTTRLSVLADENMTLRTSLLALDTNELSPESKKLLEQQQGFITTLKSECEILMKRLVKERVEHRKERKQLKRQIRHLNGRLECFISGKQEITDV</sequence>
<evidence type="ECO:0000313" key="3">
    <source>
        <dbReference type="WBParaSite" id="sdigi.contig361.g7747.t1"/>
    </source>
</evidence>
<organism evidence="2 3">
    <name type="scientific">Setaria digitata</name>
    <dbReference type="NCBI Taxonomy" id="48799"/>
    <lineage>
        <taxon>Eukaryota</taxon>
        <taxon>Metazoa</taxon>
        <taxon>Ecdysozoa</taxon>
        <taxon>Nematoda</taxon>
        <taxon>Chromadorea</taxon>
        <taxon>Rhabditida</taxon>
        <taxon>Spirurina</taxon>
        <taxon>Spiruromorpha</taxon>
        <taxon>Filarioidea</taxon>
        <taxon>Setariidae</taxon>
        <taxon>Setaria</taxon>
    </lineage>
</organism>
<keyword evidence="2" id="KW-1185">Reference proteome</keyword>
<evidence type="ECO:0000313" key="2">
    <source>
        <dbReference type="Proteomes" id="UP000887581"/>
    </source>
</evidence>
<protein>
    <submittedName>
        <fullName evidence="3">Uncharacterized protein</fullName>
    </submittedName>
</protein>
<dbReference type="AlphaFoldDB" id="A0A915PVI0"/>
<dbReference type="Proteomes" id="UP000887581">
    <property type="component" value="Unplaced"/>
</dbReference>
<keyword evidence="1" id="KW-0175">Coiled coil</keyword>
<dbReference type="WBParaSite" id="sdigi.contig361.g7747.t1">
    <property type="protein sequence ID" value="sdigi.contig361.g7747.t1"/>
    <property type="gene ID" value="sdigi.contig361.g7747"/>
</dbReference>
<proteinExistence type="predicted"/>
<feature type="coiled-coil region" evidence="1">
    <location>
        <begin position="143"/>
        <end position="209"/>
    </location>
</feature>